<comment type="function">
    <text evidence="1">Accessory subunit of the mitochondrial membrane respiratory chain NADH dehydrogenase (Complex I) that is believed not to be involved in catalysis. Complex I functions in the transfer of electrons from NADH to the respiratory chain. The immediate electron acceptor for the enzyme is believed to be ubiquinone.</text>
</comment>
<dbReference type="InterPro" id="IPR012575">
    <property type="entry name" value="NDUB1"/>
</dbReference>
<keyword evidence="10" id="KW-0249">Electron transport</keyword>
<evidence type="ECO:0000313" key="16">
    <source>
        <dbReference type="Ensembl" id="ENSMMSP00000030215.1"/>
    </source>
</evidence>
<evidence type="ECO:0000256" key="11">
    <source>
        <dbReference type="ARBA" id="ARBA00022989"/>
    </source>
</evidence>
<dbReference type="GO" id="GO:0005743">
    <property type="term" value="C:mitochondrial inner membrane"/>
    <property type="evidence" value="ECO:0007669"/>
    <property type="project" value="UniProtKB-SubCell"/>
</dbReference>
<keyword evidence="11" id="KW-1133">Transmembrane helix</keyword>
<evidence type="ECO:0000256" key="3">
    <source>
        <dbReference type="ARBA" id="ARBA00007393"/>
    </source>
</evidence>
<reference evidence="16" key="1">
    <citation type="submission" date="2025-08" db="UniProtKB">
        <authorList>
            <consortium name="Ensembl"/>
        </authorList>
    </citation>
    <scope>IDENTIFICATION</scope>
</reference>
<evidence type="ECO:0000256" key="1">
    <source>
        <dbReference type="ARBA" id="ARBA00003335"/>
    </source>
</evidence>
<organism evidence="16 17">
    <name type="scientific">Moschus moschiferus</name>
    <name type="common">Siberian musk deer</name>
    <name type="synonym">Moschus sibiricus</name>
    <dbReference type="NCBI Taxonomy" id="68415"/>
    <lineage>
        <taxon>Eukaryota</taxon>
        <taxon>Metazoa</taxon>
        <taxon>Chordata</taxon>
        <taxon>Craniata</taxon>
        <taxon>Vertebrata</taxon>
        <taxon>Euteleostomi</taxon>
        <taxon>Mammalia</taxon>
        <taxon>Eutheria</taxon>
        <taxon>Laurasiatheria</taxon>
        <taxon>Artiodactyla</taxon>
        <taxon>Ruminantia</taxon>
        <taxon>Pecora</taxon>
        <taxon>Moschidae</taxon>
        <taxon>Moschus</taxon>
    </lineage>
</organism>
<keyword evidence="17" id="KW-1185">Reference proteome</keyword>
<name>A0A8C6FWX1_MOSMO</name>
<evidence type="ECO:0000256" key="14">
    <source>
        <dbReference type="ARBA" id="ARBA00030377"/>
    </source>
</evidence>
<dbReference type="Proteomes" id="UP000694544">
    <property type="component" value="Unplaced"/>
</dbReference>
<dbReference type="PANTHER" id="PTHR15222:SF2">
    <property type="entry name" value="NADH DEHYDROGENASE [UBIQUINONE] 1 BETA SUBCOMPLEX SUBUNIT 1"/>
    <property type="match status" value="1"/>
</dbReference>
<keyword evidence="6" id="KW-0813">Transport</keyword>
<dbReference type="PANTHER" id="PTHR15222">
    <property type="entry name" value="NADH DEHYDROGENASE [UBIQUINONE] 1 BETA SUBCOMPLEX SUBUNIT 1"/>
    <property type="match status" value="1"/>
</dbReference>
<proteinExistence type="inferred from homology"/>
<comment type="subunit">
    <text evidence="4">Complex I is composed of 45 different subunits.</text>
</comment>
<evidence type="ECO:0000256" key="5">
    <source>
        <dbReference type="ARBA" id="ARBA00018678"/>
    </source>
</evidence>
<evidence type="ECO:0000256" key="7">
    <source>
        <dbReference type="ARBA" id="ARBA00022660"/>
    </source>
</evidence>
<evidence type="ECO:0000313" key="17">
    <source>
        <dbReference type="Proteomes" id="UP000694544"/>
    </source>
</evidence>
<keyword evidence="13" id="KW-0472">Membrane</keyword>
<evidence type="ECO:0000256" key="15">
    <source>
        <dbReference type="ARBA" id="ARBA00033364"/>
    </source>
</evidence>
<keyword evidence="7" id="KW-0679">Respiratory chain</keyword>
<evidence type="ECO:0000256" key="10">
    <source>
        <dbReference type="ARBA" id="ARBA00022982"/>
    </source>
</evidence>
<dbReference type="Ensembl" id="ENSMMST00000033263.1">
    <property type="protein sequence ID" value="ENSMMSP00000030215.1"/>
    <property type="gene ID" value="ENSMMSG00000022569.1"/>
</dbReference>
<evidence type="ECO:0000256" key="6">
    <source>
        <dbReference type="ARBA" id="ARBA00022448"/>
    </source>
</evidence>
<evidence type="ECO:0000256" key="13">
    <source>
        <dbReference type="ARBA" id="ARBA00023136"/>
    </source>
</evidence>
<sequence length="58" mass="6979">MMNLLQIMCDHWVHSHVPIELVFGCYLGRKNDGKLTAFRNKNLLYKRKLRSNEEVTWM</sequence>
<evidence type="ECO:0000256" key="8">
    <source>
        <dbReference type="ARBA" id="ARBA00022692"/>
    </source>
</evidence>
<keyword evidence="8" id="KW-0812">Transmembrane</keyword>
<dbReference type="GeneTree" id="ENSGT00940000170401"/>
<evidence type="ECO:0000256" key="4">
    <source>
        <dbReference type="ARBA" id="ARBA00011533"/>
    </source>
</evidence>
<reference evidence="16" key="2">
    <citation type="submission" date="2025-09" db="UniProtKB">
        <authorList>
            <consortium name="Ensembl"/>
        </authorList>
    </citation>
    <scope>IDENTIFICATION</scope>
</reference>
<protein>
    <recommendedName>
        <fullName evidence="5">NADH dehydrogenase [ubiquinone] 1 beta subcomplex subunit 1</fullName>
    </recommendedName>
    <alternativeName>
        <fullName evidence="15">Complex I-MNLL</fullName>
    </alternativeName>
    <alternativeName>
        <fullName evidence="14">NADH-ubiquinone oxidoreductase MNLL subunit</fullName>
    </alternativeName>
</protein>
<comment type="subcellular location">
    <subcellularLocation>
        <location evidence="2">Mitochondrion inner membrane</location>
        <topology evidence="2">Single-pass membrane protein</topology>
        <orientation evidence="2">Matrix side</orientation>
    </subcellularLocation>
</comment>
<accession>A0A8C6FWX1</accession>
<keyword evidence="12" id="KW-0496">Mitochondrion</keyword>
<comment type="similarity">
    <text evidence="3">Belongs to the complex I NDUFB1 subunit family.</text>
</comment>
<dbReference type="AlphaFoldDB" id="A0A8C6FWX1"/>
<evidence type="ECO:0000256" key="2">
    <source>
        <dbReference type="ARBA" id="ARBA00004298"/>
    </source>
</evidence>
<evidence type="ECO:0000256" key="9">
    <source>
        <dbReference type="ARBA" id="ARBA00022792"/>
    </source>
</evidence>
<keyword evidence="9" id="KW-0999">Mitochondrion inner membrane</keyword>
<evidence type="ECO:0000256" key="12">
    <source>
        <dbReference type="ARBA" id="ARBA00023128"/>
    </source>
</evidence>
<dbReference type="Pfam" id="PF08040">
    <property type="entry name" value="NADH_oxidored"/>
    <property type="match status" value="1"/>
</dbReference>